<dbReference type="RefSeq" id="WP_054597292.1">
    <property type="nucleotide sequence ID" value="NZ_CP012830.1"/>
</dbReference>
<proteinExistence type="predicted"/>
<name>A0A0N9WQ10_PSEFL</name>
<gene>
    <name evidence="1" type="ORF">AO353_24585</name>
</gene>
<dbReference type="Proteomes" id="UP000066487">
    <property type="component" value="Chromosome"/>
</dbReference>
<dbReference type="AlphaFoldDB" id="A0A0N9WQ10"/>
<accession>A0A0N9WQ10</accession>
<sequence length="692" mass="77604">MTLFNVLEPGTAAKARTNMLKLSGDLEGIIERLSAPEEGQGFVQAAVVEVARKYGEEAAEYYQRVDSTIKDFIRRTLGIPASTRVHYSRFSGRKGVFGFLFLSTQAPEPGQVRQVIAEHSLYPNYAIQALLDLKLKLSFLGDVHKHYEIAPVEFNADLYIGLVHSRTMKNGSYVFDALQYDLYFSTEQELALTLSRVTMQCSLSQDSISLPVGDTGNLMFDWSGKRFQRTRKLNATTDSDRNYMAFATNNVNATAFDQYQNSINYHQTDCLNRIERLLKRYGIEFKPVVYEATHQVKTFLEGLPKTSNPLWLLDTSAKPSTDDAWFGSISKLADQFGASKVLTAESLPAPTELEVGTTNYLVVNEKIKTPGGSKNGSSIFDTSANEAHNSFWQALARKQRSPEAVFDYYTSVKLHRFTGGIDSICQGFNVLPGKSLSAASIEKSLQELALKECIFRDKLVRIEGASLPARSIQLMSCRKDRGENIYIQVLDVFVEGECIKIEASRRYDESSRGEFNYEFKKLAAVFGKEDKKPFDAIWDGAFLIHDKSTSAWLTAYNTGRVPSIIGNTLFDNQVRQDDGVSPSREVGIQAAALPYYLTPTKQKQRHSVFIQDNGVEGAWFFVASNKSANNTIQKQSLVYNTLLTRDCGTRLPVLDHPLGELFFSTFTYDIVKLRESAKTSILQKIVEICLHN</sequence>
<dbReference type="OrthoDB" id="6464179at2"/>
<evidence type="ECO:0000313" key="1">
    <source>
        <dbReference type="EMBL" id="ALI04086.1"/>
    </source>
</evidence>
<organism evidence="1 2">
    <name type="scientific">Pseudomonas fluorescens</name>
    <dbReference type="NCBI Taxonomy" id="294"/>
    <lineage>
        <taxon>Bacteria</taxon>
        <taxon>Pseudomonadati</taxon>
        <taxon>Pseudomonadota</taxon>
        <taxon>Gammaproteobacteria</taxon>
        <taxon>Pseudomonadales</taxon>
        <taxon>Pseudomonadaceae</taxon>
        <taxon>Pseudomonas</taxon>
    </lineage>
</organism>
<reference evidence="1 2" key="2">
    <citation type="journal article" date="2018" name="Nature">
        <title>Mutant phenotypes for thousands of bacterial genes of unknown function.</title>
        <authorList>
            <person name="Price M.N."/>
            <person name="Wetmore K.M."/>
            <person name="Waters R.J."/>
            <person name="Callaghan M."/>
            <person name="Ray J."/>
            <person name="Liu H."/>
            <person name="Kuehl J.V."/>
            <person name="Melnyk R.A."/>
            <person name="Lamson J.S."/>
            <person name="Suh Y."/>
            <person name="Carlson H.K."/>
            <person name="Esquivel Z."/>
            <person name="Sadeeshkumar H."/>
            <person name="Chakraborty R."/>
            <person name="Zane G.M."/>
            <person name="Rubin B.E."/>
            <person name="Wall J.D."/>
            <person name="Visel A."/>
            <person name="Bristow J."/>
            <person name="Blow M.J."/>
            <person name="Arkin A.P."/>
            <person name="Deutschbauer A.M."/>
        </authorList>
    </citation>
    <scope>NUCLEOTIDE SEQUENCE [LARGE SCALE GENOMIC DNA]</scope>
    <source>
        <strain evidence="1 2">FW300-N2E3</strain>
    </source>
</reference>
<dbReference type="EMBL" id="CP012830">
    <property type="protein sequence ID" value="ALI04086.1"/>
    <property type="molecule type" value="Genomic_DNA"/>
</dbReference>
<evidence type="ECO:0000313" key="2">
    <source>
        <dbReference type="Proteomes" id="UP000066487"/>
    </source>
</evidence>
<reference evidence="2" key="1">
    <citation type="submission" date="2015-09" db="EMBL/GenBank/DDBJ databases">
        <title>Whole genome sequence of Pseudomonas fluorescens FW300-N2E3.</title>
        <authorList>
            <person name="Ray J."/>
            <person name="Melnyk R."/>
            <person name="Deutschbauer A."/>
        </authorList>
    </citation>
    <scope>NUCLEOTIDE SEQUENCE [LARGE SCALE GENOMIC DNA]</scope>
    <source>
        <strain evidence="2">FW300-N2E3</strain>
    </source>
</reference>
<protein>
    <submittedName>
        <fullName evidence="1">Uncharacterized protein</fullName>
    </submittedName>
</protein>